<proteinExistence type="inferred from homology"/>
<keyword evidence="8 11" id="KW-0949">S-adenosyl-L-methionine</keyword>
<dbReference type="PANTHER" id="PTHR21210">
    <property type="entry name" value="TRNA (URACIL-O(2)-)-METHYLTRANSFERASE-RELATED"/>
    <property type="match status" value="1"/>
</dbReference>
<gene>
    <name evidence="13" type="ORF">QBC40DRAFT_71981</name>
</gene>
<evidence type="ECO:0000313" key="13">
    <source>
        <dbReference type="EMBL" id="KAK4200283.1"/>
    </source>
</evidence>
<comment type="similarity">
    <text evidence="2 11">Belongs to the TRM44 family.</text>
</comment>
<keyword evidence="7 11" id="KW-0808">Transferase</keyword>
<evidence type="ECO:0000256" key="6">
    <source>
        <dbReference type="ARBA" id="ARBA00022603"/>
    </source>
</evidence>
<sequence length="547" mass="61125">MAFNPEVLALDATPVILEDVSHSSDNTPTKATWRPLYHHECAFGPPVFDSVMDNLIRNPNINSTWLFRADILHDAQDGPSDSATPAVESDGAPFVPDIPSFVGFECQRHIVRRLIPRNTLRDKPLEQTCLIYKNQPEEPVQRTLVVYLPHVSSPSEMPFYHPAVKAIAFLHKWTPAESCGSISLSYFFFDEQDRSVDKLIRTAFQLLKVIFKHGKGRVEGYQKRVHHDVLLPQARVQDTYTKLKQKHARSLIQGWAEQTDPEKHIFEDICIAAFMIELWGDMYGNDPFPGFVDIGCGNGLLVYILNKEGFSGWGFDARARKSWVSYNRKVKSPSGEEQDSLRELVLLPTYVSRGGSSDDFDERKAHDGVFPKGTFIISNHADELTPWTPILAAVSECPFIAIPCCSHDLSGKLFRAPPPKDKTKAESTYSSFVGWVSEIANDCGWQVEQEMLRIPSTRNTAIVGRTRAGNISSVDIPALVNKYGGTAGYFDAVVKLIKQPPSTHDHEAHDTAPSVGKKSKGKKSKQKQQKPVDKFNLDQAQANDPPA</sequence>
<comment type="caution">
    <text evidence="13">The sequence shown here is derived from an EMBL/GenBank/DDBJ whole genome shotgun (WGS) entry which is preliminary data.</text>
</comment>
<evidence type="ECO:0000256" key="2">
    <source>
        <dbReference type="ARBA" id="ARBA00009056"/>
    </source>
</evidence>
<dbReference type="GO" id="GO:0141101">
    <property type="term" value="F:tRNA(Ser) (uridine(44)-2'-O-)-methyltransferase activity"/>
    <property type="evidence" value="ECO:0007669"/>
    <property type="project" value="UniProtKB-EC"/>
</dbReference>
<evidence type="ECO:0000256" key="10">
    <source>
        <dbReference type="ARBA" id="ARBA00047957"/>
    </source>
</evidence>
<evidence type="ECO:0000256" key="5">
    <source>
        <dbReference type="ARBA" id="ARBA00022490"/>
    </source>
</evidence>
<name>A0AAN6XGG5_9PEZI</name>
<keyword evidence="9 11" id="KW-0819">tRNA processing</keyword>
<organism evidence="13 14">
    <name type="scientific">Triangularia verruculosa</name>
    <dbReference type="NCBI Taxonomy" id="2587418"/>
    <lineage>
        <taxon>Eukaryota</taxon>
        <taxon>Fungi</taxon>
        <taxon>Dikarya</taxon>
        <taxon>Ascomycota</taxon>
        <taxon>Pezizomycotina</taxon>
        <taxon>Sordariomycetes</taxon>
        <taxon>Sordariomycetidae</taxon>
        <taxon>Sordariales</taxon>
        <taxon>Podosporaceae</taxon>
        <taxon>Triangularia</taxon>
    </lineage>
</organism>
<comment type="catalytic activity">
    <reaction evidence="10 11">
        <text>uridine(44) in tRNA(Ser) + S-adenosyl-L-methionine = 2'-O-methyluridine(44) in tRNA(Ser) + S-adenosyl-L-homocysteine + H(+)</text>
        <dbReference type="Rhea" id="RHEA:43100"/>
        <dbReference type="Rhea" id="RHEA-COMP:10339"/>
        <dbReference type="Rhea" id="RHEA-COMP:10340"/>
        <dbReference type="ChEBI" id="CHEBI:15378"/>
        <dbReference type="ChEBI" id="CHEBI:57856"/>
        <dbReference type="ChEBI" id="CHEBI:59789"/>
        <dbReference type="ChEBI" id="CHEBI:65315"/>
        <dbReference type="ChEBI" id="CHEBI:74478"/>
        <dbReference type="EC" id="2.1.1.211"/>
    </reaction>
</comment>
<feature type="region of interest" description="Disordered" evidence="12">
    <location>
        <begin position="502"/>
        <end position="547"/>
    </location>
</feature>
<accession>A0AAN6XGG5</accession>
<evidence type="ECO:0000313" key="14">
    <source>
        <dbReference type="Proteomes" id="UP001303160"/>
    </source>
</evidence>
<dbReference type="PANTHER" id="PTHR21210:SF0">
    <property type="entry name" value="TRNA (URACIL-O(2)-)-METHYLTRANSFERASE-RELATED"/>
    <property type="match status" value="1"/>
</dbReference>
<evidence type="ECO:0000256" key="11">
    <source>
        <dbReference type="RuleBase" id="RU368004"/>
    </source>
</evidence>
<evidence type="ECO:0000256" key="1">
    <source>
        <dbReference type="ARBA" id="ARBA00004496"/>
    </source>
</evidence>
<dbReference type="InterPro" id="IPR011671">
    <property type="entry name" value="tRNA_uracil_MeTrfase"/>
</dbReference>
<reference evidence="13" key="2">
    <citation type="submission" date="2023-05" db="EMBL/GenBank/DDBJ databases">
        <authorList>
            <consortium name="Lawrence Berkeley National Laboratory"/>
            <person name="Steindorff A."/>
            <person name="Hensen N."/>
            <person name="Bonometti L."/>
            <person name="Westerberg I."/>
            <person name="Brannstrom I.O."/>
            <person name="Guillou S."/>
            <person name="Cros-Aarteil S."/>
            <person name="Calhoun S."/>
            <person name="Haridas S."/>
            <person name="Kuo A."/>
            <person name="Mondo S."/>
            <person name="Pangilinan J."/>
            <person name="Riley R."/>
            <person name="Labutti K."/>
            <person name="Andreopoulos B."/>
            <person name="Lipzen A."/>
            <person name="Chen C."/>
            <person name="Yanf M."/>
            <person name="Daum C."/>
            <person name="Ng V."/>
            <person name="Clum A."/>
            <person name="Ohm R."/>
            <person name="Martin F."/>
            <person name="Silar P."/>
            <person name="Natvig D."/>
            <person name="Lalanne C."/>
            <person name="Gautier V."/>
            <person name="Ament-Velasquez S.L."/>
            <person name="Kruys A."/>
            <person name="Hutchinson M.I."/>
            <person name="Powell A.J."/>
            <person name="Barry K."/>
            <person name="Miller A.N."/>
            <person name="Grigoriev I.V."/>
            <person name="Debuchy R."/>
            <person name="Gladieux P."/>
            <person name="Thoren M.H."/>
            <person name="Johannesson H."/>
        </authorList>
    </citation>
    <scope>NUCLEOTIDE SEQUENCE</scope>
    <source>
        <strain evidence="13">CBS 315.58</strain>
    </source>
</reference>
<keyword evidence="14" id="KW-1185">Reference proteome</keyword>
<dbReference type="EMBL" id="MU863921">
    <property type="protein sequence ID" value="KAK4200283.1"/>
    <property type="molecule type" value="Genomic_DNA"/>
</dbReference>
<comment type="subcellular location">
    <subcellularLocation>
        <location evidence="1 11">Cytoplasm</location>
    </subcellularLocation>
</comment>
<keyword evidence="5 11" id="KW-0963">Cytoplasm</keyword>
<reference evidence="13" key="1">
    <citation type="journal article" date="2023" name="Mol. Phylogenet. Evol.">
        <title>Genome-scale phylogeny and comparative genomics of the fungal order Sordariales.</title>
        <authorList>
            <person name="Hensen N."/>
            <person name="Bonometti L."/>
            <person name="Westerberg I."/>
            <person name="Brannstrom I.O."/>
            <person name="Guillou S."/>
            <person name="Cros-Aarteil S."/>
            <person name="Calhoun S."/>
            <person name="Haridas S."/>
            <person name="Kuo A."/>
            <person name="Mondo S."/>
            <person name="Pangilinan J."/>
            <person name="Riley R."/>
            <person name="LaButti K."/>
            <person name="Andreopoulos B."/>
            <person name="Lipzen A."/>
            <person name="Chen C."/>
            <person name="Yan M."/>
            <person name="Daum C."/>
            <person name="Ng V."/>
            <person name="Clum A."/>
            <person name="Steindorff A."/>
            <person name="Ohm R.A."/>
            <person name="Martin F."/>
            <person name="Silar P."/>
            <person name="Natvig D.O."/>
            <person name="Lalanne C."/>
            <person name="Gautier V."/>
            <person name="Ament-Velasquez S.L."/>
            <person name="Kruys A."/>
            <person name="Hutchinson M.I."/>
            <person name="Powell A.J."/>
            <person name="Barry K."/>
            <person name="Miller A.N."/>
            <person name="Grigoriev I.V."/>
            <person name="Debuchy R."/>
            <person name="Gladieux P."/>
            <person name="Hiltunen Thoren M."/>
            <person name="Johannesson H."/>
        </authorList>
    </citation>
    <scope>NUCLEOTIDE SEQUENCE</scope>
    <source>
        <strain evidence="13">CBS 315.58</strain>
    </source>
</reference>
<dbReference type="AlphaFoldDB" id="A0AAN6XGG5"/>
<evidence type="ECO:0000256" key="12">
    <source>
        <dbReference type="SAM" id="MobiDB-lite"/>
    </source>
</evidence>
<protein>
    <recommendedName>
        <fullName evidence="4 11">tRNA (uracil-O(2)-)-methyltransferase</fullName>
        <ecNumber evidence="3 11">2.1.1.211</ecNumber>
    </recommendedName>
</protein>
<keyword evidence="6 11" id="KW-0489">Methyltransferase</keyword>
<feature type="compositionally biased region" description="Basic residues" evidence="12">
    <location>
        <begin position="517"/>
        <end position="528"/>
    </location>
</feature>
<evidence type="ECO:0000256" key="9">
    <source>
        <dbReference type="ARBA" id="ARBA00022694"/>
    </source>
</evidence>
<evidence type="ECO:0000256" key="8">
    <source>
        <dbReference type="ARBA" id="ARBA00022691"/>
    </source>
</evidence>
<evidence type="ECO:0000256" key="7">
    <source>
        <dbReference type="ARBA" id="ARBA00022679"/>
    </source>
</evidence>
<feature type="compositionally biased region" description="Polar residues" evidence="12">
    <location>
        <begin position="538"/>
        <end position="547"/>
    </location>
</feature>
<evidence type="ECO:0000256" key="3">
    <source>
        <dbReference type="ARBA" id="ARBA00012795"/>
    </source>
</evidence>
<dbReference type="GO" id="GO:0030488">
    <property type="term" value="P:tRNA methylation"/>
    <property type="evidence" value="ECO:0007669"/>
    <property type="project" value="UniProtKB-UniRule"/>
</dbReference>
<dbReference type="Pfam" id="PF07757">
    <property type="entry name" value="AdoMet_MTase"/>
    <property type="match status" value="1"/>
</dbReference>
<dbReference type="Proteomes" id="UP001303160">
    <property type="component" value="Unassembled WGS sequence"/>
</dbReference>
<comment type="function">
    <text evidence="11">Adenosyl-L-methionine (AdoMet)-dependent tRNA (uracil-O(2)-)-methyltransferase.</text>
</comment>
<dbReference type="EC" id="2.1.1.211" evidence="3 11"/>
<dbReference type="GO" id="GO:0005737">
    <property type="term" value="C:cytoplasm"/>
    <property type="evidence" value="ECO:0007669"/>
    <property type="project" value="UniProtKB-SubCell"/>
</dbReference>
<evidence type="ECO:0000256" key="4">
    <source>
        <dbReference type="ARBA" id="ARBA00017788"/>
    </source>
</evidence>